<dbReference type="AlphaFoldDB" id="A0A174K1C8"/>
<proteinExistence type="predicted"/>
<gene>
    <name evidence="1" type="ORF">ERS852510_00701</name>
</gene>
<evidence type="ECO:0000313" key="2">
    <source>
        <dbReference type="Proteomes" id="UP000095766"/>
    </source>
</evidence>
<accession>A0A174K1C8</accession>
<dbReference type="EMBL" id="CZAO01000002">
    <property type="protein sequence ID" value="CUP03170.1"/>
    <property type="molecule type" value="Genomic_DNA"/>
</dbReference>
<organism evidence="1 2">
    <name type="scientific">Bacteroides uniformis</name>
    <dbReference type="NCBI Taxonomy" id="820"/>
    <lineage>
        <taxon>Bacteria</taxon>
        <taxon>Pseudomonadati</taxon>
        <taxon>Bacteroidota</taxon>
        <taxon>Bacteroidia</taxon>
        <taxon>Bacteroidales</taxon>
        <taxon>Bacteroidaceae</taxon>
        <taxon>Bacteroides</taxon>
    </lineage>
</organism>
<protein>
    <submittedName>
        <fullName evidence="1">Uncharacterized protein</fullName>
    </submittedName>
</protein>
<dbReference type="Proteomes" id="UP000095766">
    <property type="component" value="Unassembled WGS sequence"/>
</dbReference>
<name>A0A174K1C8_BACUN</name>
<sequence>MKIRSDFVTNSSSVSYILTMDVDIVNCFLKHWDKIDTMKDTVRLAEALRDFLLENGTVNYLHNHEIYSYLIEFADDDGTCMTKQMLEENGDNTDPLKMNKEELFNYIRGELIYRNKLSELINGFGVTQVEQY</sequence>
<dbReference type="RefSeq" id="WP_057252616.1">
    <property type="nucleotide sequence ID" value="NZ_BQNO01000001.1"/>
</dbReference>
<reference evidence="1 2" key="1">
    <citation type="submission" date="2015-09" db="EMBL/GenBank/DDBJ databases">
        <authorList>
            <consortium name="Pathogen Informatics"/>
        </authorList>
    </citation>
    <scope>NUCLEOTIDE SEQUENCE [LARGE SCALE GENOMIC DNA]</scope>
    <source>
        <strain evidence="1 2">2789STDY5834898</strain>
    </source>
</reference>
<evidence type="ECO:0000313" key="1">
    <source>
        <dbReference type="EMBL" id="CUP03170.1"/>
    </source>
</evidence>